<evidence type="ECO:0000313" key="3">
    <source>
        <dbReference type="Proteomes" id="UP000321083"/>
    </source>
</evidence>
<sequence length="74" mass="8670">MNDVITLSSSKVTRSVVWLITTLGRVVLAFIADIKGFLHFVQEVLRWTFRRPFRVQLLFQQMEFIGNQSLNILM</sequence>
<keyword evidence="3" id="KW-1185">Reference proteome</keyword>
<feature type="non-terminal residue" evidence="2">
    <location>
        <position position="74"/>
    </location>
</feature>
<feature type="transmembrane region" description="Helical" evidence="1">
    <location>
        <begin position="16"/>
        <end position="41"/>
    </location>
</feature>
<dbReference type="Proteomes" id="UP000321083">
    <property type="component" value="Unassembled WGS sequence"/>
</dbReference>
<organism evidence="2 3">
    <name type="scientific">Planctomyces bekefii</name>
    <dbReference type="NCBI Taxonomy" id="1653850"/>
    <lineage>
        <taxon>Bacteria</taxon>
        <taxon>Pseudomonadati</taxon>
        <taxon>Planctomycetota</taxon>
        <taxon>Planctomycetia</taxon>
        <taxon>Planctomycetales</taxon>
        <taxon>Planctomycetaceae</taxon>
        <taxon>Planctomyces</taxon>
    </lineage>
</organism>
<evidence type="ECO:0000313" key="2">
    <source>
        <dbReference type="EMBL" id="TWW09574.1"/>
    </source>
</evidence>
<accession>A0A5C6M971</accession>
<comment type="caution">
    <text evidence="2">The sequence shown here is derived from an EMBL/GenBank/DDBJ whole genome shotgun (WGS) entry which is preliminary data.</text>
</comment>
<dbReference type="AlphaFoldDB" id="A0A5C6M971"/>
<reference evidence="2 3" key="1">
    <citation type="submission" date="2019-08" db="EMBL/GenBank/DDBJ databases">
        <title>100 year-old enigma solved: identification of Planctomyces bekefii, the type genus and species of the phylum Planctomycetes.</title>
        <authorList>
            <person name="Svetlana D.N."/>
            <person name="Overmann J."/>
        </authorList>
    </citation>
    <scope>NUCLEOTIDE SEQUENCE [LARGE SCALE GENOMIC DNA]</scope>
    <source>
        <strain evidence="2">Phe10_nw2017</strain>
    </source>
</reference>
<gene>
    <name evidence="2" type="ORF">E3A20_12930</name>
</gene>
<evidence type="ECO:0000256" key="1">
    <source>
        <dbReference type="SAM" id="Phobius"/>
    </source>
</evidence>
<keyword evidence="1" id="KW-0472">Membrane</keyword>
<protein>
    <submittedName>
        <fullName evidence="2">Uncharacterized protein</fullName>
    </submittedName>
</protein>
<proteinExistence type="predicted"/>
<reference evidence="2 3" key="2">
    <citation type="submission" date="2019-08" db="EMBL/GenBank/DDBJ databases">
        <authorList>
            <person name="Henke P."/>
        </authorList>
    </citation>
    <scope>NUCLEOTIDE SEQUENCE [LARGE SCALE GENOMIC DNA]</scope>
    <source>
        <strain evidence="2">Phe10_nw2017</strain>
    </source>
</reference>
<keyword evidence="1" id="KW-0812">Transmembrane</keyword>
<dbReference type="EMBL" id="SRHE01000233">
    <property type="protein sequence ID" value="TWW09574.1"/>
    <property type="molecule type" value="Genomic_DNA"/>
</dbReference>
<keyword evidence="1" id="KW-1133">Transmembrane helix</keyword>
<name>A0A5C6M971_9PLAN</name>